<dbReference type="EMBL" id="MFEK01000013">
    <property type="protein sequence ID" value="OGE78846.1"/>
    <property type="molecule type" value="Genomic_DNA"/>
</dbReference>
<evidence type="ECO:0000259" key="1">
    <source>
        <dbReference type="Pfam" id="PF01050"/>
    </source>
</evidence>
<dbReference type="GO" id="GO:0005976">
    <property type="term" value="P:polysaccharide metabolic process"/>
    <property type="evidence" value="ECO:0007669"/>
    <property type="project" value="InterPro"/>
</dbReference>
<dbReference type="PANTHER" id="PTHR46390">
    <property type="entry name" value="MANNOSE-1-PHOSPHATE GUANYLYLTRANSFERASE"/>
    <property type="match status" value="1"/>
</dbReference>
<dbReference type="STRING" id="1817824.A2751_01440"/>
<dbReference type="Gene3D" id="2.60.120.10">
    <property type="entry name" value="Jelly Rolls"/>
    <property type="match status" value="1"/>
</dbReference>
<dbReference type="SUPFAM" id="SSF51182">
    <property type="entry name" value="RmlC-like cupins"/>
    <property type="match status" value="1"/>
</dbReference>
<feature type="domain" description="Mannose-6-phosphate isomerase type II C-terminal" evidence="1">
    <location>
        <begin position="13"/>
        <end position="113"/>
    </location>
</feature>
<evidence type="ECO:0000313" key="2">
    <source>
        <dbReference type="EMBL" id="OGE78846.1"/>
    </source>
</evidence>
<comment type="caution">
    <text evidence="2">The sequence shown here is derived from an EMBL/GenBank/DDBJ whole genome shotgun (WGS) entry which is preliminary data.</text>
</comment>
<proteinExistence type="predicted"/>
<protein>
    <recommendedName>
        <fullName evidence="1">Mannose-6-phosphate isomerase type II C-terminal domain-containing protein</fullName>
    </recommendedName>
</protein>
<dbReference type="Proteomes" id="UP000176864">
    <property type="component" value="Unassembled WGS sequence"/>
</dbReference>
<dbReference type="InterPro" id="IPR001538">
    <property type="entry name" value="Man6P_isomerase-2_C"/>
</dbReference>
<organism evidence="2 3">
    <name type="scientific">Candidatus Doudnabacteria bacterium RIFCSPHIGHO2_01_FULL_46_14</name>
    <dbReference type="NCBI Taxonomy" id="1817824"/>
    <lineage>
        <taxon>Bacteria</taxon>
        <taxon>Candidatus Doudnaibacteriota</taxon>
    </lineage>
</organism>
<dbReference type="InterPro" id="IPR014710">
    <property type="entry name" value="RmlC-like_jellyroll"/>
</dbReference>
<dbReference type="InterPro" id="IPR051161">
    <property type="entry name" value="Mannose-6P_isomerase_type2"/>
</dbReference>
<dbReference type="GO" id="GO:0009298">
    <property type="term" value="P:GDP-mannose biosynthetic process"/>
    <property type="evidence" value="ECO:0007669"/>
    <property type="project" value="TreeGrafter"/>
</dbReference>
<gene>
    <name evidence="2" type="ORF">A2751_01440</name>
</gene>
<accession>A0A1F5NM98</accession>
<evidence type="ECO:0000313" key="3">
    <source>
        <dbReference type="Proteomes" id="UP000176864"/>
    </source>
</evidence>
<dbReference type="InterPro" id="IPR011051">
    <property type="entry name" value="RmlC_Cupin_sf"/>
</dbReference>
<name>A0A1F5NM98_9BACT</name>
<dbReference type="AlphaFoldDB" id="A0A1F5NM98"/>
<dbReference type="PANTHER" id="PTHR46390:SF1">
    <property type="entry name" value="MANNOSE-1-PHOSPHATE GUANYLYLTRANSFERASE"/>
    <property type="match status" value="1"/>
</dbReference>
<dbReference type="GO" id="GO:0004475">
    <property type="term" value="F:mannose-1-phosphate guanylyltransferase (GTP) activity"/>
    <property type="evidence" value="ECO:0007669"/>
    <property type="project" value="TreeGrafter"/>
</dbReference>
<sequence>MGSMGGEPIIQSKPWGGEVWVVVQEKYAMKHIVVEASKRFSLQKHTKKEETWYIVSGSPIIVLGEKKFQAKKGDVIHVSPGTAHRMEAGSSDVEFFEVSTGFDDLWDITRLEDDYGR</sequence>
<dbReference type="Pfam" id="PF01050">
    <property type="entry name" value="MannoseP_isomer"/>
    <property type="match status" value="1"/>
</dbReference>
<reference evidence="2 3" key="1">
    <citation type="journal article" date="2016" name="Nat. Commun.">
        <title>Thousands of microbial genomes shed light on interconnected biogeochemical processes in an aquifer system.</title>
        <authorList>
            <person name="Anantharaman K."/>
            <person name="Brown C.T."/>
            <person name="Hug L.A."/>
            <person name="Sharon I."/>
            <person name="Castelle C.J."/>
            <person name="Probst A.J."/>
            <person name="Thomas B.C."/>
            <person name="Singh A."/>
            <person name="Wilkins M.J."/>
            <person name="Karaoz U."/>
            <person name="Brodie E.L."/>
            <person name="Williams K.H."/>
            <person name="Hubbard S.S."/>
            <person name="Banfield J.F."/>
        </authorList>
    </citation>
    <scope>NUCLEOTIDE SEQUENCE [LARGE SCALE GENOMIC DNA]</scope>
</reference>